<name>A0ACC3MIG9_9PEZI</name>
<dbReference type="EMBL" id="JAUTXU010000240">
    <property type="protein sequence ID" value="KAK3696510.1"/>
    <property type="molecule type" value="Genomic_DNA"/>
</dbReference>
<keyword evidence="2" id="KW-1185">Reference proteome</keyword>
<dbReference type="Proteomes" id="UP001281147">
    <property type="component" value="Unassembled WGS sequence"/>
</dbReference>
<comment type="caution">
    <text evidence="1">The sequence shown here is derived from an EMBL/GenBank/DDBJ whole genome shotgun (WGS) entry which is preliminary data.</text>
</comment>
<organism evidence="1 2">
    <name type="scientific">Vermiconidia calcicola</name>
    <dbReference type="NCBI Taxonomy" id="1690605"/>
    <lineage>
        <taxon>Eukaryota</taxon>
        <taxon>Fungi</taxon>
        <taxon>Dikarya</taxon>
        <taxon>Ascomycota</taxon>
        <taxon>Pezizomycotina</taxon>
        <taxon>Dothideomycetes</taxon>
        <taxon>Dothideomycetidae</taxon>
        <taxon>Mycosphaerellales</taxon>
        <taxon>Extremaceae</taxon>
        <taxon>Vermiconidia</taxon>
    </lineage>
</organism>
<sequence length="595" mass="66372">MPTSILDIARSDDRALSRVQYALAISQRCEVDESLKFVVHYEQDDGETIQDIPMTISYQEKHPDVRRSSPYPFVDDVCFVAMTVRVVRDAENRPTEMDFGIATLDTRDLHRLPLGQDGKTFAEEIKQERMGRGAAIPARPLDDAAKNTIKKEIIQWFEGRVAGAPSNQPLGKSRRNIILVGVQVPRLLEDLKVIGLDPLQHENVVRMVSVAEILQAFNARMDILEILDIDGIRGLRRRSQKSVDDIIYEVGCECRPSGRSKPSISDSAHVMLHAIVSYAVCSPPLEMHFGFLKRKEEAVPGSTHRKPVETSLPKTASTATATAPANCSNDETGSGERPEHLSTQQTASLADAKTPKVQHSNAASSHRSSCASVVPLSGVSKDSTAASSENVAAAASVVPATPTLRNGRRAAMPDTVHRARTTYKRAGDTFSRALYEVAKPHCDISRYAVKKNKEYENHDGETETETKYFIKPAESYLKLTNIVIEKAWNKVNIPMLIELRREVAFRRFVDGWHAGLDDDDPRKGTVEEHMEFTSILAKTDEMLNTAWKASRRTTRPDPFGPVDRALVRAERSLEMEVASYKAREEIVRERRLHGI</sequence>
<proteinExistence type="predicted"/>
<evidence type="ECO:0000313" key="2">
    <source>
        <dbReference type="Proteomes" id="UP001281147"/>
    </source>
</evidence>
<reference evidence="1" key="1">
    <citation type="submission" date="2023-07" db="EMBL/GenBank/DDBJ databases">
        <title>Black Yeasts Isolated from many extreme environments.</title>
        <authorList>
            <person name="Coleine C."/>
            <person name="Stajich J.E."/>
            <person name="Selbmann L."/>
        </authorList>
    </citation>
    <scope>NUCLEOTIDE SEQUENCE</scope>
    <source>
        <strain evidence="1">CCFEE 5714</strain>
    </source>
</reference>
<evidence type="ECO:0000313" key="1">
    <source>
        <dbReference type="EMBL" id="KAK3696510.1"/>
    </source>
</evidence>
<gene>
    <name evidence="1" type="ORF">LTR37_017928</name>
</gene>
<protein>
    <submittedName>
        <fullName evidence="1">Uncharacterized protein</fullName>
    </submittedName>
</protein>
<accession>A0ACC3MIG9</accession>